<sequence>MQEPVFQPKSGQIDYTNIRRAPVINCVVKHDGKILLVQRSAGMKFYPSYWNGVSGFLDDGRSILQKAKDELREEVGIEEGRIVRMTEGTVFEYEEPLYDRVWVVHPVLAEVATDEITLDWEAQKYQWVTVPEARSFHLLPGFEKVLDVFFRK</sequence>
<dbReference type="InterPro" id="IPR015797">
    <property type="entry name" value="NUDIX_hydrolase-like_dom_sf"/>
</dbReference>
<proteinExistence type="predicted"/>
<evidence type="ECO:0000313" key="2">
    <source>
        <dbReference type="EMBL" id="OGD33812.1"/>
    </source>
</evidence>
<reference evidence="2 3" key="1">
    <citation type="journal article" date="2016" name="Nat. Commun.">
        <title>Thousands of microbial genomes shed light on interconnected biogeochemical processes in an aquifer system.</title>
        <authorList>
            <person name="Anantharaman K."/>
            <person name="Brown C.T."/>
            <person name="Hug L.A."/>
            <person name="Sharon I."/>
            <person name="Castelle C.J."/>
            <person name="Probst A.J."/>
            <person name="Thomas B.C."/>
            <person name="Singh A."/>
            <person name="Wilkins M.J."/>
            <person name="Karaoz U."/>
            <person name="Brodie E.L."/>
            <person name="Williams K.H."/>
            <person name="Hubbard S.S."/>
            <person name="Banfield J.F."/>
        </authorList>
    </citation>
    <scope>NUCLEOTIDE SEQUENCE [LARGE SCALE GENOMIC DNA]</scope>
</reference>
<name>A0A1F5BTB2_9BACT</name>
<dbReference type="STRING" id="1797298.A2988_01920"/>
<evidence type="ECO:0000313" key="3">
    <source>
        <dbReference type="Proteomes" id="UP000176650"/>
    </source>
</evidence>
<comment type="caution">
    <text evidence="2">The sequence shown here is derived from an EMBL/GenBank/DDBJ whole genome shotgun (WGS) entry which is preliminary data.</text>
</comment>
<protein>
    <recommendedName>
        <fullName evidence="1">Nudix hydrolase domain-containing protein</fullName>
    </recommendedName>
</protein>
<dbReference type="PROSITE" id="PS51462">
    <property type="entry name" value="NUDIX"/>
    <property type="match status" value="1"/>
</dbReference>
<organism evidence="2 3">
    <name type="scientific">Candidatus Azambacteria bacterium RIFCSPLOWO2_01_FULL_46_25</name>
    <dbReference type="NCBI Taxonomy" id="1797298"/>
    <lineage>
        <taxon>Bacteria</taxon>
        <taxon>Candidatus Azamiibacteriota</taxon>
    </lineage>
</organism>
<accession>A0A1F5BTB2</accession>
<gene>
    <name evidence="2" type="ORF">A2988_01920</name>
</gene>
<evidence type="ECO:0000259" key="1">
    <source>
        <dbReference type="PROSITE" id="PS51462"/>
    </source>
</evidence>
<feature type="domain" description="Nudix hydrolase" evidence="1">
    <location>
        <begin position="18"/>
        <end position="152"/>
    </location>
</feature>
<dbReference type="InterPro" id="IPR000086">
    <property type="entry name" value="NUDIX_hydrolase_dom"/>
</dbReference>
<dbReference type="Gene3D" id="3.90.79.10">
    <property type="entry name" value="Nucleoside Triphosphate Pyrophosphohydrolase"/>
    <property type="match status" value="1"/>
</dbReference>
<dbReference type="AlphaFoldDB" id="A0A1F5BTB2"/>
<dbReference type="SUPFAM" id="SSF55811">
    <property type="entry name" value="Nudix"/>
    <property type="match status" value="1"/>
</dbReference>
<dbReference type="Pfam" id="PF00293">
    <property type="entry name" value="NUDIX"/>
    <property type="match status" value="1"/>
</dbReference>
<dbReference type="Proteomes" id="UP000176650">
    <property type="component" value="Unassembled WGS sequence"/>
</dbReference>
<dbReference type="EMBL" id="MEYS01000003">
    <property type="protein sequence ID" value="OGD33812.1"/>
    <property type="molecule type" value="Genomic_DNA"/>
</dbReference>